<dbReference type="SUPFAM" id="SSF57850">
    <property type="entry name" value="RING/U-box"/>
    <property type="match status" value="2"/>
</dbReference>
<accession>A0A4Y2WSG1</accession>
<dbReference type="Proteomes" id="UP000499080">
    <property type="component" value="Unassembled WGS sequence"/>
</dbReference>
<organism evidence="1 2">
    <name type="scientific">Araneus ventricosus</name>
    <name type="common">Orbweaver spider</name>
    <name type="synonym">Epeira ventricosa</name>
    <dbReference type="NCBI Taxonomy" id="182803"/>
    <lineage>
        <taxon>Eukaryota</taxon>
        <taxon>Metazoa</taxon>
        <taxon>Ecdysozoa</taxon>
        <taxon>Arthropoda</taxon>
        <taxon>Chelicerata</taxon>
        <taxon>Arachnida</taxon>
        <taxon>Araneae</taxon>
        <taxon>Araneomorphae</taxon>
        <taxon>Entelegynae</taxon>
        <taxon>Araneoidea</taxon>
        <taxon>Araneidae</taxon>
        <taxon>Araneus</taxon>
    </lineage>
</organism>
<evidence type="ECO:0008006" key="3">
    <source>
        <dbReference type="Google" id="ProtNLM"/>
    </source>
</evidence>
<comment type="caution">
    <text evidence="1">The sequence shown here is derived from an EMBL/GenBank/DDBJ whole genome shotgun (WGS) entry which is preliminary data.</text>
</comment>
<gene>
    <name evidence="1" type="ORF">AVEN_58056_1</name>
</gene>
<dbReference type="AlphaFoldDB" id="A0A4Y2WSG1"/>
<sequence>MTDQNNPKICAACGFRIDIPRQIFKLECGHFIHMTCAVVHYREYNICLSCQQELSSKDRSIIEHFKNLNDSEPSRCIHCCFPIDVPTQRFELQCGHVLHFMCAVLLQQDYGKCTRCNKMLSKDDEESLEALEESERNVIK</sequence>
<evidence type="ECO:0000313" key="1">
    <source>
        <dbReference type="EMBL" id="GBO40405.1"/>
    </source>
</evidence>
<dbReference type="Gene3D" id="3.30.40.10">
    <property type="entry name" value="Zinc/RING finger domain, C3HC4 (zinc finger)"/>
    <property type="match status" value="1"/>
</dbReference>
<reference evidence="1 2" key="1">
    <citation type="journal article" date="2019" name="Sci. Rep.">
        <title>Orb-weaving spider Araneus ventricosus genome elucidates the spidroin gene catalogue.</title>
        <authorList>
            <person name="Kono N."/>
            <person name="Nakamura H."/>
            <person name="Ohtoshi R."/>
            <person name="Moran D.A.P."/>
            <person name="Shinohara A."/>
            <person name="Yoshida Y."/>
            <person name="Fujiwara M."/>
            <person name="Mori M."/>
            <person name="Tomita M."/>
            <person name="Arakawa K."/>
        </authorList>
    </citation>
    <scope>NUCLEOTIDE SEQUENCE [LARGE SCALE GENOMIC DNA]</scope>
</reference>
<dbReference type="InterPro" id="IPR013083">
    <property type="entry name" value="Znf_RING/FYVE/PHD"/>
</dbReference>
<keyword evidence="2" id="KW-1185">Reference proteome</keyword>
<protein>
    <recommendedName>
        <fullName evidence="3">RING-type domain-containing protein</fullName>
    </recommendedName>
</protein>
<name>A0A4Y2WSG1_ARAVE</name>
<dbReference type="EMBL" id="BGPR01065635">
    <property type="protein sequence ID" value="GBO40405.1"/>
    <property type="molecule type" value="Genomic_DNA"/>
</dbReference>
<evidence type="ECO:0000313" key="2">
    <source>
        <dbReference type="Proteomes" id="UP000499080"/>
    </source>
</evidence>
<proteinExistence type="predicted"/>